<accession>A0A9D5AP83</accession>
<feature type="region of interest" description="Disordered" evidence="1">
    <location>
        <begin position="127"/>
        <end position="152"/>
    </location>
</feature>
<gene>
    <name evidence="2" type="ORF">KIW84_043544</name>
</gene>
<comment type="caution">
    <text evidence="2">The sequence shown here is derived from an EMBL/GenBank/DDBJ whole genome shotgun (WGS) entry which is preliminary data.</text>
</comment>
<sequence length="256" mass="29473">MHQSDRVKLQFGMLQHIPESPTCLGNWHQKRVDAQWDYSDWRDFAKDMCRQWRNRRQHILNEPVIQGARPTQQYMAWFRSVTTQQFVSKPRYLMDPRQLVSSSYAPPQFTNVNPSKLNNQSHNINRPLTHNKSTSNIATRSCQPPNNEPSNVTIHSYHPPKHNTKNQTPQPQPFIAQMIHMGHVIVAPHQLTPNHCLTIVRPKNHCFVFKTTQWLSLGNYIVPNSPNPSALTTMTWAPISITEAPLARAPPDIGSK</sequence>
<dbReference type="Proteomes" id="UP001058974">
    <property type="component" value="Chromosome 4"/>
</dbReference>
<dbReference type="AlphaFoldDB" id="A0A9D5AP83"/>
<dbReference type="EMBL" id="JAMSHJ010000004">
    <property type="protein sequence ID" value="KAI5419407.1"/>
    <property type="molecule type" value="Genomic_DNA"/>
</dbReference>
<protein>
    <submittedName>
        <fullName evidence="2">Uncharacterized protein</fullName>
    </submittedName>
</protein>
<reference evidence="2 3" key="1">
    <citation type="journal article" date="2022" name="Nat. Genet.">
        <title>Improved pea reference genome and pan-genome highlight genomic features and evolutionary characteristics.</title>
        <authorList>
            <person name="Yang T."/>
            <person name="Liu R."/>
            <person name="Luo Y."/>
            <person name="Hu S."/>
            <person name="Wang D."/>
            <person name="Wang C."/>
            <person name="Pandey M.K."/>
            <person name="Ge S."/>
            <person name="Xu Q."/>
            <person name="Li N."/>
            <person name="Li G."/>
            <person name="Huang Y."/>
            <person name="Saxena R.K."/>
            <person name="Ji Y."/>
            <person name="Li M."/>
            <person name="Yan X."/>
            <person name="He Y."/>
            <person name="Liu Y."/>
            <person name="Wang X."/>
            <person name="Xiang C."/>
            <person name="Varshney R.K."/>
            <person name="Ding H."/>
            <person name="Gao S."/>
            <person name="Zong X."/>
        </authorList>
    </citation>
    <scope>NUCLEOTIDE SEQUENCE [LARGE SCALE GENOMIC DNA]</scope>
    <source>
        <strain evidence="2 3">cv. Zhongwan 6</strain>
    </source>
</reference>
<proteinExistence type="predicted"/>
<dbReference type="Gramene" id="Psat04G0354400-T1">
    <property type="protein sequence ID" value="KAI5419407.1"/>
    <property type="gene ID" value="KIW84_043544"/>
</dbReference>
<evidence type="ECO:0000313" key="2">
    <source>
        <dbReference type="EMBL" id="KAI5419407.1"/>
    </source>
</evidence>
<organism evidence="2 3">
    <name type="scientific">Pisum sativum</name>
    <name type="common">Garden pea</name>
    <name type="synonym">Lathyrus oleraceus</name>
    <dbReference type="NCBI Taxonomy" id="3888"/>
    <lineage>
        <taxon>Eukaryota</taxon>
        <taxon>Viridiplantae</taxon>
        <taxon>Streptophyta</taxon>
        <taxon>Embryophyta</taxon>
        <taxon>Tracheophyta</taxon>
        <taxon>Spermatophyta</taxon>
        <taxon>Magnoliopsida</taxon>
        <taxon>eudicotyledons</taxon>
        <taxon>Gunneridae</taxon>
        <taxon>Pentapetalae</taxon>
        <taxon>rosids</taxon>
        <taxon>fabids</taxon>
        <taxon>Fabales</taxon>
        <taxon>Fabaceae</taxon>
        <taxon>Papilionoideae</taxon>
        <taxon>50 kb inversion clade</taxon>
        <taxon>NPAAA clade</taxon>
        <taxon>Hologalegina</taxon>
        <taxon>IRL clade</taxon>
        <taxon>Fabeae</taxon>
        <taxon>Lathyrus</taxon>
    </lineage>
</organism>
<name>A0A9D5AP83_PEA</name>
<keyword evidence="3" id="KW-1185">Reference proteome</keyword>
<evidence type="ECO:0000313" key="3">
    <source>
        <dbReference type="Proteomes" id="UP001058974"/>
    </source>
</evidence>
<evidence type="ECO:0000256" key="1">
    <source>
        <dbReference type="SAM" id="MobiDB-lite"/>
    </source>
</evidence>